<dbReference type="AlphaFoldDB" id="A0A0G0AV60"/>
<dbReference type="Proteomes" id="UP000034004">
    <property type="component" value="Unassembled WGS sequence"/>
</dbReference>
<keyword evidence="5" id="KW-0472">Membrane</keyword>
<evidence type="ECO:0000256" key="3">
    <source>
        <dbReference type="ARBA" id="ARBA00023054"/>
    </source>
</evidence>
<evidence type="ECO:0000256" key="5">
    <source>
        <dbReference type="SAM" id="Phobius"/>
    </source>
</evidence>
<dbReference type="InterPro" id="IPR003798">
    <property type="entry name" value="DNA_recombination_RmuC"/>
</dbReference>
<accession>A0A0G0AV60</accession>
<reference evidence="6 7" key="1">
    <citation type="journal article" date="2015" name="Nature">
        <title>rRNA introns, odd ribosomes, and small enigmatic genomes across a large radiation of phyla.</title>
        <authorList>
            <person name="Brown C.T."/>
            <person name="Hug L.A."/>
            <person name="Thomas B.C."/>
            <person name="Sharon I."/>
            <person name="Castelle C.J."/>
            <person name="Singh A."/>
            <person name="Wilkins M.J."/>
            <person name="Williams K.H."/>
            <person name="Banfield J.F."/>
        </authorList>
    </citation>
    <scope>NUCLEOTIDE SEQUENCE [LARGE SCALE GENOMIC DNA]</scope>
</reference>
<evidence type="ECO:0000256" key="4">
    <source>
        <dbReference type="ARBA" id="ARBA00023172"/>
    </source>
</evidence>
<evidence type="ECO:0000256" key="1">
    <source>
        <dbReference type="ARBA" id="ARBA00003416"/>
    </source>
</evidence>
<evidence type="ECO:0008006" key="8">
    <source>
        <dbReference type="Google" id="ProtNLM"/>
    </source>
</evidence>
<protein>
    <recommendedName>
        <fullName evidence="8">RmuC-domain protein</fullName>
    </recommendedName>
</protein>
<name>A0A0G0AV60_9BACT</name>
<dbReference type="PANTHER" id="PTHR30563">
    <property type="entry name" value="DNA RECOMBINATION PROTEIN RMUC"/>
    <property type="match status" value="1"/>
</dbReference>
<dbReference type="GO" id="GO:0006310">
    <property type="term" value="P:DNA recombination"/>
    <property type="evidence" value="ECO:0007669"/>
    <property type="project" value="UniProtKB-KW"/>
</dbReference>
<proteinExistence type="inferred from homology"/>
<dbReference type="PANTHER" id="PTHR30563:SF0">
    <property type="entry name" value="DNA RECOMBINATION PROTEIN RMUC"/>
    <property type="match status" value="1"/>
</dbReference>
<keyword evidence="5" id="KW-0812">Transmembrane</keyword>
<feature type="transmembrane region" description="Helical" evidence="5">
    <location>
        <begin position="6"/>
        <end position="25"/>
    </location>
</feature>
<evidence type="ECO:0000256" key="2">
    <source>
        <dbReference type="ARBA" id="ARBA00009840"/>
    </source>
</evidence>
<gene>
    <name evidence="6" type="ORF">UR56_C0018G0023</name>
</gene>
<keyword evidence="4" id="KW-0233">DNA recombination</keyword>
<comment type="function">
    <text evidence="1">Involved in DNA recombination.</text>
</comment>
<dbReference type="Pfam" id="PF02646">
    <property type="entry name" value="RmuC"/>
    <property type="match status" value="1"/>
</dbReference>
<comment type="caution">
    <text evidence="6">The sequence shown here is derived from an EMBL/GenBank/DDBJ whole genome shotgun (WGS) entry which is preliminary data.</text>
</comment>
<comment type="similarity">
    <text evidence="2">Belongs to the RmuC family.</text>
</comment>
<sequence>MNLSLILVLFFISIVVILFFIKSWLNKLEEKTTLSSDVVEWLKISNQSVDQKLSKNLEIFASVQKSIGEFSEIGRSMKELQEYLTSPKLRGNIGEHVLKELLAQNFPKSSYKLQYHFKTGSIVDAVLITSQGLIPIDSKFPIDTFKKIAKATNKDEIVVIKKNFERDVKKHVDDIARKYILAEEKTVDYALMYIPSESVYYELINSETVFDYAGKNRVLPVSPMSFYAYIKAILISFEGEKIETKAKEILKILQAIKKDYQKTDEAFSVLNKHVTNAYNQSSQVSKTFSSLGQKLDSTNLMTVEKQEKLIE</sequence>
<keyword evidence="3" id="KW-0175">Coiled coil</keyword>
<dbReference type="STRING" id="1618484.UR56_C0018G0023"/>
<organism evidence="6 7">
    <name type="scientific">Candidatus Roizmanbacteria bacterium GW2011_GWC2_34_23</name>
    <dbReference type="NCBI Taxonomy" id="1618484"/>
    <lineage>
        <taxon>Bacteria</taxon>
        <taxon>Candidatus Roizmaniibacteriota</taxon>
    </lineage>
</organism>
<evidence type="ECO:0000313" key="7">
    <source>
        <dbReference type="Proteomes" id="UP000034004"/>
    </source>
</evidence>
<keyword evidence="5" id="KW-1133">Transmembrane helix</keyword>
<dbReference type="EMBL" id="LBPR01000018">
    <property type="protein sequence ID" value="KKP60924.1"/>
    <property type="molecule type" value="Genomic_DNA"/>
</dbReference>
<evidence type="ECO:0000313" key="6">
    <source>
        <dbReference type="EMBL" id="KKP60924.1"/>
    </source>
</evidence>